<protein>
    <submittedName>
        <fullName evidence="1">Uncharacterized protein</fullName>
    </submittedName>
</protein>
<dbReference type="InterPro" id="IPR029072">
    <property type="entry name" value="YebC-like"/>
</dbReference>
<dbReference type="AlphaFoldDB" id="A0A7R9IJX9"/>
<proteinExistence type="predicted"/>
<evidence type="ECO:0000313" key="1">
    <source>
        <dbReference type="EMBL" id="CAD7459613.1"/>
    </source>
</evidence>
<organism evidence="1">
    <name type="scientific">Timema tahoe</name>
    <dbReference type="NCBI Taxonomy" id="61484"/>
    <lineage>
        <taxon>Eukaryota</taxon>
        <taxon>Metazoa</taxon>
        <taxon>Ecdysozoa</taxon>
        <taxon>Arthropoda</taxon>
        <taxon>Hexapoda</taxon>
        <taxon>Insecta</taxon>
        <taxon>Pterygota</taxon>
        <taxon>Neoptera</taxon>
        <taxon>Polyneoptera</taxon>
        <taxon>Phasmatodea</taxon>
        <taxon>Timematodea</taxon>
        <taxon>Timematoidea</taxon>
        <taxon>Timematidae</taxon>
        <taxon>Timema</taxon>
    </lineage>
</organism>
<accession>A0A7R9IJX9</accession>
<gene>
    <name evidence="1" type="ORF">TTEB3V08_LOCUS7562</name>
</gene>
<dbReference type="EMBL" id="OE003008">
    <property type="protein sequence ID" value="CAD7459613.1"/>
    <property type="molecule type" value="Genomic_DNA"/>
</dbReference>
<sequence>MISIALGARNSATFSNGGALRHEFDFKGVVEAIKPANLSLEIATDHAIEVGAEDVMQINLSNNLPGLQLFTRIRVSKWLALVIHLLDLSSHLLALPTSSKVLNLR</sequence>
<reference evidence="1" key="1">
    <citation type="submission" date="2020-11" db="EMBL/GenBank/DDBJ databases">
        <authorList>
            <person name="Tran Van P."/>
        </authorList>
    </citation>
    <scope>NUCLEOTIDE SEQUENCE</scope>
</reference>
<dbReference type="SUPFAM" id="SSF75625">
    <property type="entry name" value="YebC-like"/>
    <property type="match status" value="1"/>
</dbReference>
<name>A0A7R9IJX9_9NEOP</name>